<dbReference type="Proteomes" id="UP000250369">
    <property type="component" value="Unassembled WGS sequence"/>
</dbReference>
<dbReference type="InterPro" id="IPR027417">
    <property type="entry name" value="P-loop_NTPase"/>
</dbReference>
<dbReference type="SUPFAM" id="SSF52540">
    <property type="entry name" value="P-loop containing nucleoside triphosphate hydrolases"/>
    <property type="match status" value="1"/>
</dbReference>
<proteinExistence type="predicted"/>
<dbReference type="Gene3D" id="3.40.50.300">
    <property type="entry name" value="P-loop containing nucleotide triphosphate hydrolases"/>
    <property type="match status" value="1"/>
</dbReference>
<protein>
    <recommendedName>
        <fullName evidence="3">Phosphoribulokinase/uridine kinase domain-containing protein</fullName>
    </recommendedName>
</protein>
<keyword evidence="2" id="KW-1185">Reference proteome</keyword>
<dbReference type="EMBL" id="QMFB01000004">
    <property type="protein sequence ID" value="RAV21524.1"/>
    <property type="molecule type" value="Genomic_DNA"/>
</dbReference>
<dbReference type="RefSeq" id="WP_113030615.1">
    <property type="nucleotide sequence ID" value="NZ_QMFB01000004.1"/>
</dbReference>
<organism evidence="1 2">
    <name type="scientific">Paenibacillus contaminans</name>
    <dbReference type="NCBI Taxonomy" id="450362"/>
    <lineage>
        <taxon>Bacteria</taxon>
        <taxon>Bacillati</taxon>
        <taxon>Bacillota</taxon>
        <taxon>Bacilli</taxon>
        <taxon>Bacillales</taxon>
        <taxon>Paenibacillaceae</taxon>
        <taxon>Paenibacillus</taxon>
    </lineage>
</organism>
<name>A0A329MP41_9BACL</name>
<reference evidence="1 2" key="1">
    <citation type="journal article" date="2009" name="Int. J. Syst. Evol. Microbiol.">
        <title>Paenibacillus contaminans sp. nov., isolated from a contaminated laboratory plate.</title>
        <authorList>
            <person name="Chou J.H."/>
            <person name="Lee J.H."/>
            <person name="Lin M.C."/>
            <person name="Chang P.S."/>
            <person name="Arun A.B."/>
            <person name="Young C.C."/>
            <person name="Chen W.M."/>
        </authorList>
    </citation>
    <scope>NUCLEOTIDE SEQUENCE [LARGE SCALE GENOMIC DNA]</scope>
    <source>
        <strain evidence="1 2">CKOBP-6</strain>
    </source>
</reference>
<comment type="caution">
    <text evidence="1">The sequence shown here is derived from an EMBL/GenBank/DDBJ whole genome shotgun (WGS) entry which is preliminary data.</text>
</comment>
<sequence length="190" mass="21140">MSAMVVSISGPSGSGKSSLVKAVEKLLPDACSLHFDDYKESTKFPEDLTRWLSEGCNPNDFITPRLVEDLETLRNQERVNWVILEEPFGRGRSAMSGLIDFVVCIDIPPEIAFARTIKRAASSVPENVEVSALIKSIIEFVDQYLSVSRDSYEKVNKNVKKDCNLVVDGTKQVEVLAKEIVTAVQKSLFR</sequence>
<evidence type="ECO:0008006" key="3">
    <source>
        <dbReference type="Google" id="ProtNLM"/>
    </source>
</evidence>
<accession>A0A329MP41</accession>
<dbReference type="OrthoDB" id="6291705at2"/>
<evidence type="ECO:0000313" key="1">
    <source>
        <dbReference type="EMBL" id="RAV21524.1"/>
    </source>
</evidence>
<dbReference type="AlphaFoldDB" id="A0A329MP41"/>
<gene>
    <name evidence="1" type="ORF">DQG23_09660</name>
</gene>
<evidence type="ECO:0000313" key="2">
    <source>
        <dbReference type="Proteomes" id="UP000250369"/>
    </source>
</evidence>